<dbReference type="SUPFAM" id="SSF53850">
    <property type="entry name" value="Periplasmic binding protein-like II"/>
    <property type="match status" value="1"/>
</dbReference>
<gene>
    <name evidence="5" type="ORF">KEU06_20520</name>
</gene>
<protein>
    <submittedName>
        <fullName evidence="5">Extracellular solute-binding protein</fullName>
    </submittedName>
</protein>
<comment type="subcellular location">
    <subcellularLocation>
        <location evidence="1">Periplasm</location>
    </subcellularLocation>
</comment>
<dbReference type="PANTHER" id="PTHR43649:SF14">
    <property type="entry name" value="BLR3389 PROTEIN"/>
    <property type="match status" value="1"/>
</dbReference>
<comment type="caution">
    <text evidence="5">The sequence shown here is derived from an EMBL/GenBank/DDBJ whole genome shotgun (WGS) entry which is preliminary data.</text>
</comment>
<evidence type="ECO:0000256" key="2">
    <source>
        <dbReference type="ARBA" id="ARBA00008520"/>
    </source>
</evidence>
<accession>A0A942DZN6</accession>
<proteinExistence type="inferred from homology"/>
<dbReference type="Pfam" id="PF01547">
    <property type="entry name" value="SBP_bac_1"/>
    <property type="match status" value="1"/>
</dbReference>
<feature type="chain" id="PRO_5038127264" evidence="4">
    <location>
        <begin position="33"/>
        <end position="421"/>
    </location>
</feature>
<dbReference type="PANTHER" id="PTHR43649">
    <property type="entry name" value="ARABINOSE-BINDING PROTEIN-RELATED"/>
    <property type="match status" value="1"/>
</dbReference>
<dbReference type="InterPro" id="IPR006311">
    <property type="entry name" value="TAT_signal"/>
</dbReference>
<keyword evidence="3" id="KW-0574">Periplasm</keyword>
<sequence>MQSNRNTYTRRTMAKLAAAAIALTAFGPLTMAASSAETLVINTDRSGAGQKEAMNKIAKDFEAANPGVSVTINYSDVESYKTSIRNFLVASPPDIAFWFTGARMRAFTQRGLFEDLTTFFEQNGLKEPMGPFIEAVTDDGKQYMMPTNFNIWGFFYNKSVFEQHGLQPPKTWDELMSASAKLKENGVVPFAIGTRDLWANALWFDFITKRTAGLDFYMELMNGKASYTDDRIKRVFEIWKEPIDKGYFLENASSYGWQEAIPFLNQGRAGMYLLGPYVLTSLPAEARDNMGFFPFPTIDAEVPDYEQVSINGVGIPKGAKNKELAKKFLAFLAQPDQLDAFAKGGSVVPARTDATLDPNDFASVQLELVRASAGSSQFYDRDTNPDMAQQGMKGFQEFLARPDRADSILERLEATRKRIFK</sequence>
<dbReference type="AlphaFoldDB" id="A0A942DZN6"/>
<dbReference type="InterPro" id="IPR050490">
    <property type="entry name" value="Bact_solute-bd_prot1"/>
</dbReference>
<evidence type="ECO:0000313" key="5">
    <source>
        <dbReference type="EMBL" id="MBS3650999.1"/>
    </source>
</evidence>
<dbReference type="Proteomes" id="UP000680348">
    <property type="component" value="Unassembled WGS sequence"/>
</dbReference>
<comment type="similarity">
    <text evidence="2">Belongs to the bacterial solute-binding protein 1 family.</text>
</comment>
<reference evidence="5" key="1">
    <citation type="submission" date="2021-04" db="EMBL/GenBank/DDBJ databases">
        <title>Pseudaminobacter soli sp. nov., isolated from paddy soil contaminated by heavy metals.</title>
        <authorList>
            <person name="Zhang K."/>
        </authorList>
    </citation>
    <scope>NUCLEOTIDE SEQUENCE</scope>
    <source>
        <strain evidence="5">19-2017</strain>
    </source>
</reference>
<feature type="signal peptide" evidence="4">
    <location>
        <begin position="1"/>
        <end position="32"/>
    </location>
</feature>
<dbReference type="RefSeq" id="WP_188256547.1">
    <property type="nucleotide sequence ID" value="NZ_JABVCF010000011.1"/>
</dbReference>
<dbReference type="EMBL" id="JAGWCR010000011">
    <property type="protein sequence ID" value="MBS3650999.1"/>
    <property type="molecule type" value="Genomic_DNA"/>
</dbReference>
<evidence type="ECO:0000256" key="3">
    <source>
        <dbReference type="ARBA" id="ARBA00022764"/>
    </source>
</evidence>
<keyword evidence="6" id="KW-1185">Reference proteome</keyword>
<dbReference type="InterPro" id="IPR006059">
    <property type="entry name" value="SBP"/>
</dbReference>
<organism evidence="5 6">
    <name type="scientific">Pseudaminobacter soli</name>
    <name type="common">ex Zhang et al. 2022</name>
    <dbReference type="NCBI Taxonomy" id="2831468"/>
    <lineage>
        <taxon>Bacteria</taxon>
        <taxon>Pseudomonadati</taxon>
        <taxon>Pseudomonadota</taxon>
        <taxon>Alphaproteobacteria</taxon>
        <taxon>Hyphomicrobiales</taxon>
        <taxon>Phyllobacteriaceae</taxon>
        <taxon>Pseudaminobacter</taxon>
    </lineage>
</organism>
<dbReference type="Gene3D" id="3.40.190.10">
    <property type="entry name" value="Periplasmic binding protein-like II"/>
    <property type="match status" value="2"/>
</dbReference>
<dbReference type="GO" id="GO:0042597">
    <property type="term" value="C:periplasmic space"/>
    <property type="evidence" value="ECO:0007669"/>
    <property type="project" value="UniProtKB-SubCell"/>
</dbReference>
<dbReference type="PROSITE" id="PS51318">
    <property type="entry name" value="TAT"/>
    <property type="match status" value="1"/>
</dbReference>
<keyword evidence="4" id="KW-0732">Signal</keyword>
<evidence type="ECO:0000256" key="4">
    <source>
        <dbReference type="SAM" id="SignalP"/>
    </source>
</evidence>
<evidence type="ECO:0000313" key="6">
    <source>
        <dbReference type="Proteomes" id="UP000680348"/>
    </source>
</evidence>
<evidence type="ECO:0000256" key="1">
    <source>
        <dbReference type="ARBA" id="ARBA00004418"/>
    </source>
</evidence>
<name>A0A942DZN6_9HYPH</name>